<keyword evidence="1" id="KW-0479">Metal-binding</keyword>
<comment type="caution">
    <text evidence="4">The sequence shown here is derived from an EMBL/GenBank/DDBJ whole genome shotgun (WGS) entry which is preliminary data.</text>
</comment>
<gene>
    <name evidence="4" type="ORF">A2U01_0003044</name>
</gene>
<feature type="compositionally biased region" description="Polar residues" evidence="2">
    <location>
        <begin position="236"/>
        <end position="245"/>
    </location>
</feature>
<dbReference type="Proteomes" id="UP000265520">
    <property type="component" value="Unassembled WGS sequence"/>
</dbReference>
<reference evidence="4 5" key="1">
    <citation type="journal article" date="2018" name="Front. Plant Sci.">
        <title>Red Clover (Trifolium pratense) and Zigzag Clover (T. medium) - A Picture of Genomic Similarities and Differences.</title>
        <authorList>
            <person name="Dluhosova J."/>
            <person name="Istvanek J."/>
            <person name="Nedelnik J."/>
            <person name="Repkova J."/>
        </authorList>
    </citation>
    <scope>NUCLEOTIDE SEQUENCE [LARGE SCALE GENOMIC DNA]</scope>
    <source>
        <strain evidence="5">cv. 10/8</strain>
        <tissue evidence="4">Leaf</tissue>
    </source>
</reference>
<dbReference type="PROSITE" id="PS50158">
    <property type="entry name" value="ZF_CCHC"/>
    <property type="match status" value="1"/>
</dbReference>
<dbReference type="InterPro" id="IPR040256">
    <property type="entry name" value="At4g02000-like"/>
</dbReference>
<dbReference type="GO" id="GO:0003676">
    <property type="term" value="F:nucleic acid binding"/>
    <property type="evidence" value="ECO:0007669"/>
    <property type="project" value="InterPro"/>
</dbReference>
<feature type="compositionally biased region" description="Low complexity" evidence="2">
    <location>
        <begin position="361"/>
        <end position="380"/>
    </location>
</feature>
<feature type="domain" description="CCHC-type" evidence="3">
    <location>
        <begin position="185"/>
        <end position="200"/>
    </location>
</feature>
<evidence type="ECO:0000259" key="3">
    <source>
        <dbReference type="PROSITE" id="PS50158"/>
    </source>
</evidence>
<dbReference type="InterPro" id="IPR025558">
    <property type="entry name" value="DUF4283"/>
</dbReference>
<evidence type="ECO:0000313" key="4">
    <source>
        <dbReference type="EMBL" id="MCH82243.1"/>
    </source>
</evidence>
<evidence type="ECO:0000256" key="2">
    <source>
        <dbReference type="SAM" id="MobiDB-lite"/>
    </source>
</evidence>
<feature type="compositionally biased region" description="Polar residues" evidence="2">
    <location>
        <begin position="381"/>
        <end position="408"/>
    </location>
</feature>
<dbReference type="EMBL" id="LXQA010003404">
    <property type="protein sequence ID" value="MCH82243.1"/>
    <property type="molecule type" value="Genomic_DNA"/>
</dbReference>
<feature type="region of interest" description="Disordered" evidence="2">
    <location>
        <begin position="277"/>
        <end position="339"/>
    </location>
</feature>
<feature type="region of interest" description="Disordered" evidence="2">
    <location>
        <begin position="202"/>
        <end position="245"/>
    </location>
</feature>
<dbReference type="PANTHER" id="PTHR31286:SF171">
    <property type="entry name" value="CCHC-TYPE DOMAIN-CONTAINING PROTEIN"/>
    <property type="match status" value="1"/>
</dbReference>
<sequence>LLPKVYIDPQTFQNLCTPWKDALVVKLLGKNIGYTTMKDRLHKVWKLQGGFEIMDNDNGFYMVKFDQAADKEKVITGGPWMIFDHCLAVNHWSPEFASPDAKVNRTVVWIRFPGLNLVYYDESFLLAMASAIGRPIKVDTNTLKVERGKFARVCVEVDLTVPVVGKIWVNGHWYKVQYEGLHIICTSCGCYGHVGRNCTQKPPVTATEPSVQQPAATGNNSSTHNTTSVQEPFNADSGSGNAMNANQEIPQTAQDTIISINEGTKEIHGDWLLVTRKKKQTHNPSSKTSAKPTNLSHANKPLLNSPNFPPRPKPHEINRAQTSHSDPKRRRQDDTAYPPMNAQSLAFNAQLSKKIPSRNKPSNATPATSAPSTSLTPQPTMNKHTTPHKPTNTQPHTQEEITISSNPNLKPKPVETRIQNTTHTSSTMISPNITEDARMNCTDTHDNLSSPCEEDMVT</sequence>
<protein>
    <recommendedName>
        <fullName evidence="3">CCHC-type domain-containing protein</fullName>
    </recommendedName>
</protein>
<feature type="non-terminal residue" evidence="4">
    <location>
        <position position="1"/>
    </location>
</feature>
<feature type="region of interest" description="Disordered" evidence="2">
    <location>
        <begin position="355"/>
        <end position="414"/>
    </location>
</feature>
<keyword evidence="5" id="KW-1185">Reference proteome</keyword>
<dbReference type="AlphaFoldDB" id="A0A392M589"/>
<dbReference type="GO" id="GO:0008270">
    <property type="term" value="F:zinc ion binding"/>
    <property type="evidence" value="ECO:0007669"/>
    <property type="project" value="UniProtKB-KW"/>
</dbReference>
<accession>A0A392M589</accession>
<keyword evidence="1" id="KW-0863">Zinc-finger</keyword>
<name>A0A392M589_9FABA</name>
<feature type="compositionally biased region" description="Polar residues" evidence="2">
    <location>
        <begin position="202"/>
        <end position="218"/>
    </location>
</feature>
<organism evidence="4 5">
    <name type="scientific">Trifolium medium</name>
    <dbReference type="NCBI Taxonomy" id="97028"/>
    <lineage>
        <taxon>Eukaryota</taxon>
        <taxon>Viridiplantae</taxon>
        <taxon>Streptophyta</taxon>
        <taxon>Embryophyta</taxon>
        <taxon>Tracheophyta</taxon>
        <taxon>Spermatophyta</taxon>
        <taxon>Magnoliopsida</taxon>
        <taxon>eudicotyledons</taxon>
        <taxon>Gunneridae</taxon>
        <taxon>Pentapetalae</taxon>
        <taxon>rosids</taxon>
        <taxon>fabids</taxon>
        <taxon>Fabales</taxon>
        <taxon>Fabaceae</taxon>
        <taxon>Papilionoideae</taxon>
        <taxon>50 kb inversion clade</taxon>
        <taxon>NPAAA clade</taxon>
        <taxon>Hologalegina</taxon>
        <taxon>IRL clade</taxon>
        <taxon>Trifolieae</taxon>
        <taxon>Trifolium</taxon>
    </lineage>
</organism>
<feature type="compositionally biased region" description="Polar residues" evidence="2">
    <location>
        <begin position="282"/>
        <end position="306"/>
    </location>
</feature>
<dbReference type="Pfam" id="PF14111">
    <property type="entry name" value="DUF4283"/>
    <property type="match status" value="1"/>
</dbReference>
<proteinExistence type="predicted"/>
<keyword evidence="1" id="KW-0862">Zinc</keyword>
<dbReference type="InterPro" id="IPR001878">
    <property type="entry name" value="Znf_CCHC"/>
</dbReference>
<evidence type="ECO:0000256" key="1">
    <source>
        <dbReference type="PROSITE-ProRule" id="PRU00047"/>
    </source>
</evidence>
<evidence type="ECO:0000313" key="5">
    <source>
        <dbReference type="Proteomes" id="UP000265520"/>
    </source>
</evidence>
<feature type="compositionally biased region" description="Low complexity" evidence="2">
    <location>
        <begin position="219"/>
        <end position="228"/>
    </location>
</feature>
<dbReference type="PANTHER" id="PTHR31286">
    <property type="entry name" value="GLYCINE-RICH CELL WALL STRUCTURAL PROTEIN 1.8-LIKE"/>
    <property type="match status" value="1"/>
</dbReference>